<dbReference type="SUPFAM" id="SSF46548">
    <property type="entry name" value="alpha-helical ferredoxin"/>
    <property type="match status" value="1"/>
</dbReference>
<name>A0A6J6YGU6_9ZZZZ</name>
<dbReference type="InterPro" id="IPR017896">
    <property type="entry name" value="4Fe4S_Fe-S-bd"/>
</dbReference>
<accession>A0A6J6YGU6</accession>
<keyword evidence="2" id="KW-0479">Metal-binding</keyword>
<evidence type="ECO:0000256" key="5">
    <source>
        <dbReference type="ARBA" id="ARBA00023014"/>
    </source>
</evidence>
<evidence type="ECO:0000256" key="6">
    <source>
        <dbReference type="SAM" id="Phobius"/>
    </source>
</evidence>
<feature type="domain" description="4Fe-4S ferredoxin-type" evidence="7">
    <location>
        <begin position="364"/>
        <end position="392"/>
    </location>
</feature>
<keyword evidence="4" id="KW-0408">Iron</keyword>
<keyword evidence="6" id="KW-0472">Membrane</keyword>
<evidence type="ECO:0000313" key="8">
    <source>
        <dbReference type="EMBL" id="CAB4808630.1"/>
    </source>
</evidence>
<dbReference type="InterPro" id="IPR051460">
    <property type="entry name" value="HdrC_iron-sulfur_subunit"/>
</dbReference>
<keyword evidence="1" id="KW-0004">4Fe-4S</keyword>
<keyword evidence="3" id="KW-0560">Oxidoreductase</keyword>
<keyword evidence="6" id="KW-1133">Transmembrane helix</keyword>
<dbReference type="GO" id="GO:0046872">
    <property type="term" value="F:metal ion binding"/>
    <property type="evidence" value="ECO:0007669"/>
    <property type="project" value="UniProtKB-KW"/>
</dbReference>
<feature type="transmembrane region" description="Helical" evidence="6">
    <location>
        <begin position="217"/>
        <end position="237"/>
    </location>
</feature>
<dbReference type="GO" id="GO:0005886">
    <property type="term" value="C:plasma membrane"/>
    <property type="evidence" value="ECO:0007669"/>
    <property type="project" value="TreeGrafter"/>
</dbReference>
<feature type="transmembrane region" description="Helical" evidence="6">
    <location>
        <begin position="111"/>
        <end position="130"/>
    </location>
</feature>
<dbReference type="PANTHER" id="PTHR43255">
    <property type="entry name" value="IRON-SULFUR-BINDING OXIDOREDUCTASE FADF-RELATED-RELATED"/>
    <property type="match status" value="1"/>
</dbReference>
<feature type="transmembrane region" description="Helical" evidence="6">
    <location>
        <begin position="185"/>
        <end position="205"/>
    </location>
</feature>
<dbReference type="AlphaFoldDB" id="A0A6J6YGU6"/>
<keyword evidence="5" id="KW-0411">Iron-sulfur</keyword>
<sequence length="697" mass="77017">MLTLLLALVSYTIAAIAIVAITVKGRELYLRIKAGQPDPTRNDRRGYRLATTVHEILSHAKMLKFTGTGIAHWFVMIGFGALFGTLVTAFGQVVNPEFTLPLIGHFVGYELFVEAIAWLTGIGIVALIGIRQATRIFKKGRTSRFFGSTSWKAYFVEGVIVVIALCVLTLRGLEGALAGITSWNLHYALSYPIVSVFNGASISSLEVAVQVVAAIKIIVSMTWFIVIASNLTMGIAWHRFLAPFNIYFKRNAGATPTLGALPVMLSKGKEIDFEDPSEDDLFGLGKTSDISWKGLLDMASCTECGRCQSQCPAWHTDKPLSPKLLIMAMRDHALGKSEWAFNEKQSGEAVVKVGVDEVIVGNSISQEVLWSCTTCGACVNECPVDIEHIDHIVNMRRFQVLVESEFPSELGGTFRNLENAGNPWGSNRSDREGWIAECDFPIRIVEGTLPDDVEYLFWVGCAGAYEDRAKKTTKAVAELLYMSGVTFAVLGKKETCTGDPARRAGNEFLYQILAKENIQTFEEVFQERPKGKKKVVVTCPHCFTTIGRDYRQSGFELEMVHHTQLLNTLVKEGKLKPINKSTKKLTYHDPCYLGRHNQIYEPPRELLESTGIEITEMPRNQERSFCCGAGGGRMWMEEKIGTRINLNRVDEAIATGAEEVAVACPFCRVMVSDGVAARESSVEVLDVAQALLRSVKP</sequence>
<dbReference type="InterPro" id="IPR009051">
    <property type="entry name" value="Helical_ferredxn"/>
</dbReference>
<gene>
    <name evidence="8" type="ORF">UFOPK3083_00768</name>
</gene>
<dbReference type="EMBL" id="CAFAAT010000086">
    <property type="protein sequence ID" value="CAB4808630.1"/>
    <property type="molecule type" value="Genomic_DNA"/>
</dbReference>
<dbReference type="GO" id="GO:0051539">
    <property type="term" value="F:4 iron, 4 sulfur cluster binding"/>
    <property type="evidence" value="ECO:0007669"/>
    <property type="project" value="UniProtKB-KW"/>
</dbReference>
<dbReference type="InterPro" id="IPR017900">
    <property type="entry name" value="4Fe4S_Fe_S_CS"/>
</dbReference>
<protein>
    <submittedName>
        <fullName evidence="8">Unannotated protein</fullName>
    </submittedName>
</protein>
<reference evidence="8" key="1">
    <citation type="submission" date="2020-05" db="EMBL/GenBank/DDBJ databases">
        <authorList>
            <person name="Chiriac C."/>
            <person name="Salcher M."/>
            <person name="Ghai R."/>
            <person name="Kavagutti S V."/>
        </authorList>
    </citation>
    <scope>NUCLEOTIDE SEQUENCE</scope>
</reference>
<evidence type="ECO:0000259" key="7">
    <source>
        <dbReference type="PROSITE" id="PS51379"/>
    </source>
</evidence>
<dbReference type="GO" id="GO:0016491">
    <property type="term" value="F:oxidoreductase activity"/>
    <property type="evidence" value="ECO:0007669"/>
    <property type="project" value="UniProtKB-KW"/>
</dbReference>
<dbReference type="PROSITE" id="PS51379">
    <property type="entry name" value="4FE4S_FER_2"/>
    <property type="match status" value="2"/>
</dbReference>
<feature type="transmembrane region" description="Helical" evidence="6">
    <location>
        <begin position="151"/>
        <end position="173"/>
    </location>
</feature>
<feature type="transmembrane region" description="Helical" evidence="6">
    <location>
        <begin position="70"/>
        <end position="91"/>
    </location>
</feature>
<evidence type="ECO:0000256" key="2">
    <source>
        <dbReference type="ARBA" id="ARBA00022723"/>
    </source>
</evidence>
<dbReference type="PANTHER" id="PTHR43255:SF1">
    <property type="entry name" value="IRON-SULFUR-BINDING OXIDOREDUCTASE FADF-RELATED"/>
    <property type="match status" value="1"/>
</dbReference>
<proteinExistence type="predicted"/>
<dbReference type="Pfam" id="PF02754">
    <property type="entry name" value="CCG"/>
    <property type="match status" value="2"/>
</dbReference>
<evidence type="ECO:0000256" key="3">
    <source>
        <dbReference type="ARBA" id="ARBA00023002"/>
    </source>
</evidence>
<feature type="transmembrane region" description="Helical" evidence="6">
    <location>
        <begin position="6"/>
        <end position="23"/>
    </location>
</feature>
<dbReference type="PROSITE" id="PS00198">
    <property type="entry name" value="4FE4S_FER_1"/>
    <property type="match status" value="1"/>
</dbReference>
<dbReference type="InterPro" id="IPR004017">
    <property type="entry name" value="Cys_rich_dom"/>
</dbReference>
<dbReference type="Gene3D" id="1.10.1060.10">
    <property type="entry name" value="Alpha-helical ferredoxin"/>
    <property type="match status" value="1"/>
</dbReference>
<feature type="domain" description="4Fe-4S ferredoxin-type" evidence="7">
    <location>
        <begin position="292"/>
        <end position="319"/>
    </location>
</feature>
<dbReference type="Pfam" id="PF13237">
    <property type="entry name" value="Fer4_10"/>
    <property type="match status" value="1"/>
</dbReference>
<evidence type="ECO:0000256" key="1">
    <source>
        <dbReference type="ARBA" id="ARBA00022485"/>
    </source>
</evidence>
<organism evidence="8">
    <name type="scientific">freshwater metagenome</name>
    <dbReference type="NCBI Taxonomy" id="449393"/>
    <lineage>
        <taxon>unclassified sequences</taxon>
        <taxon>metagenomes</taxon>
        <taxon>ecological metagenomes</taxon>
    </lineage>
</organism>
<evidence type="ECO:0000256" key="4">
    <source>
        <dbReference type="ARBA" id="ARBA00023004"/>
    </source>
</evidence>
<keyword evidence="6" id="KW-0812">Transmembrane</keyword>